<feature type="region of interest" description="Disordered" evidence="1">
    <location>
        <begin position="75"/>
        <end position="111"/>
    </location>
</feature>
<organism evidence="4 5">
    <name type="scientific">Paramicrosporidium saccamoebae</name>
    <dbReference type="NCBI Taxonomy" id="1246581"/>
    <lineage>
        <taxon>Eukaryota</taxon>
        <taxon>Fungi</taxon>
        <taxon>Fungi incertae sedis</taxon>
        <taxon>Cryptomycota</taxon>
        <taxon>Cryptomycota incertae sedis</taxon>
        <taxon>Paramicrosporidium</taxon>
    </lineage>
</organism>
<gene>
    <name evidence="4" type="ORF">PSACC_00222</name>
    <name evidence="3" type="ORF">PSACC_00706</name>
</gene>
<dbReference type="EMBL" id="MTSL01000061">
    <property type="protein sequence ID" value="PJF19479.1"/>
    <property type="molecule type" value="Genomic_DNA"/>
</dbReference>
<feature type="chain" id="PRO_5036040068" description="Secreted protein" evidence="2">
    <location>
        <begin position="19"/>
        <end position="111"/>
    </location>
</feature>
<reference evidence="4 5" key="1">
    <citation type="submission" date="2016-10" db="EMBL/GenBank/DDBJ databases">
        <title>The genome of Paramicrosporidium saccamoebae is the missing link in understanding Cryptomycota and Microsporidia evolution.</title>
        <authorList>
            <person name="Quandt C.A."/>
            <person name="Beaudet D."/>
            <person name="Corsaro D."/>
            <person name="Michel R."/>
            <person name="Corradi N."/>
            <person name="James T."/>
        </authorList>
    </citation>
    <scope>NUCLEOTIDE SEQUENCE [LARGE SCALE GENOMIC DNA]</scope>
    <source>
        <strain evidence="4 5">KSL3</strain>
    </source>
</reference>
<feature type="signal peptide" evidence="2">
    <location>
        <begin position="1"/>
        <end position="18"/>
    </location>
</feature>
<protein>
    <recommendedName>
        <fullName evidence="6">Secreted protein</fullName>
    </recommendedName>
</protein>
<evidence type="ECO:0000313" key="3">
    <source>
        <dbReference type="EMBL" id="PJF19479.1"/>
    </source>
</evidence>
<keyword evidence="5" id="KW-1185">Reference proteome</keyword>
<evidence type="ECO:0000256" key="1">
    <source>
        <dbReference type="SAM" id="MobiDB-lite"/>
    </source>
</evidence>
<dbReference type="AlphaFoldDB" id="A0A2H9TQD5"/>
<evidence type="ECO:0000256" key="2">
    <source>
        <dbReference type="SAM" id="SignalP"/>
    </source>
</evidence>
<proteinExistence type="predicted"/>
<sequence length="111" mass="12666">MKLDITLLAIFAIAIANANKLSSKKNRPSNGERMVSRDPQEELFLVVDPEWTTSSTGSTITDQIRSLRAKRYAKQAVIERKSRRPTGQSHHYSGKSHPYSGKSERLRKKRR</sequence>
<name>A0A2H9TQD5_9FUNG</name>
<keyword evidence="2" id="KW-0732">Signal</keyword>
<dbReference type="EMBL" id="MTSL01000020">
    <property type="protein sequence ID" value="PJF19963.1"/>
    <property type="molecule type" value="Genomic_DNA"/>
</dbReference>
<evidence type="ECO:0008006" key="6">
    <source>
        <dbReference type="Google" id="ProtNLM"/>
    </source>
</evidence>
<accession>A0A2H9TQD5</accession>
<comment type="caution">
    <text evidence="4">The sequence shown here is derived from an EMBL/GenBank/DDBJ whole genome shotgun (WGS) entry which is preliminary data.</text>
</comment>
<evidence type="ECO:0000313" key="5">
    <source>
        <dbReference type="Proteomes" id="UP000240830"/>
    </source>
</evidence>
<dbReference type="Proteomes" id="UP000240830">
    <property type="component" value="Unassembled WGS sequence"/>
</dbReference>
<evidence type="ECO:0000313" key="4">
    <source>
        <dbReference type="EMBL" id="PJF19963.1"/>
    </source>
</evidence>